<dbReference type="AlphaFoldDB" id="A0A0G9MLX0"/>
<dbReference type="EMBL" id="LBHC01000002">
    <property type="protein sequence ID" value="KLE31726.1"/>
    <property type="molecule type" value="Genomic_DNA"/>
</dbReference>
<evidence type="ECO:0008006" key="4">
    <source>
        <dbReference type="Google" id="ProtNLM"/>
    </source>
</evidence>
<keyword evidence="1" id="KW-0812">Transmembrane</keyword>
<comment type="caution">
    <text evidence="2">The sequence shown here is derived from an EMBL/GenBank/DDBJ whole genome shotgun (WGS) entry which is preliminary data.</text>
</comment>
<dbReference type="Gene3D" id="3.30.530.20">
    <property type="match status" value="1"/>
</dbReference>
<dbReference type="STRING" id="502682.BMF35_a0893"/>
<evidence type="ECO:0000313" key="3">
    <source>
        <dbReference type="Proteomes" id="UP000053070"/>
    </source>
</evidence>
<keyword evidence="1" id="KW-0472">Membrane</keyword>
<dbReference type="SUPFAM" id="SSF55961">
    <property type="entry name" value="Bet v1-like"/>
    <property type="match status" value="1"/>
</dbReference>
<evidence type="ECO:0000313" key="2">
    <source>
        <dbReference type="EMBL" id="KLE31726.1"/>
    </source>
</evidence>
<dbReference type="PATRIC" id="fig|502682.8.peg.1929"/>
<feature type="transmembrane region" description="Helical" evidence="1">
    <location>
        <begin position="102"/>
        <end position="123"/>
    </location>
</feature>
<evidence type="ECO:0000256" key="1">
    <source>
        <dbReference type="SAM" id="Phobius"/>
    </source>
</evidence>
<feature type="transmembrane region" description="Helical" evidence="1">
    <location>
        <begin position="14"/>
        <end position="38"/>
    </location>
</feature>
<keyword evidence="3" id="KW-1185">Reference proteome</keyword>
<sequence length="332" mass="37231">MIGAFWQDRSNRPVLRFMSACLIAAVWAVACFFFVEWARPDNGVVTVSFTMIQPAAICAFIAYIGDPMAVRSRRYYAMVPIVSAVGMVLVSIFVLQEGAVCIAMLAPLWILSGLAGALFTWMLRTRDDGEPVAETFRAHGLLVIPLVALFLESMIPVPVDHRTVSRDIVIDAPAEAIWPMMEGIGTVRRDAGIWNISQNVIGLPRPAYAHLHGEGVGARREAAWDRGVVFDEVITRWEPGRHLGWDFDFRQSAGWEITDPHLRPDGPYMRILSGGYELQPLGDGRHRLRLYTDYEAQTHFNGYAALWGELFLGDIHDNVLAVIKQEAERRPR</sequence>
<feature type="transmembrane region" description="Helical" evidence="1">
    <location>
        <begin position="135"/>
        <end position="155"/>
    </location>
</feature>
<feature type="transmembrane region" description="Helical" evidence="1">
    <location>
        <begin position="44"/>
        <end position="63"/>
    </location>
</feature>
<name>A0A0G9MLX0_9SPHN</name>
<gene>
    <name evidence="2" type="ORF">AAW01_09455</name>
</gene>
<feature type="transmembrane region" description="Helical" evidence="1">
    <location>
        <begin position="75"/>
        <end position="96"/>
    </location>
</feature>
<protein>
    <recommendedName>
        <fullName evidence="4">Polyketide cyclase</fullName>
    </recommendedName>
</protein>
<keyword evidence="1" id="KW-1133">Transmembrane helix</keyword>
<reference evidence="2 3" key="1">
    <citation type="submission" date="2015-04" db="EMBL/GenBank/DDBJ databases">
        <title>The draft genome sequence of Erythrobacr gangjinensis K7-2.</title>
        <authorList>
            <person name="Zhuang L."/>
            <person name="Liu Y."/>
            <person name="Shao Z."/>
        </authorList>
    </citation>
    <scope>NUCLEOTIDE SEQUENCE [LARGE SCALE GENOMIC DNA]</scope>
    <source>
        <strain evidence="2 3">K7-2</strain>
    </source>
</reference>
<organism evidence="2 3">
    <name type="scientific">Aurantiacibacter gangjinensis</name>
    <dbReference type="NCBI Taxonomy" id="502682"/>
    <lineage>
        <taxon>Bacteria</taxon>
        <taxon>Pseudomonadati</taxon>
        <taxon>Pseudomonadota</taxon>
        <taxon>Alphaproteobacteria</taxon>
        <taxon>Sphingomonadales</taxon>
        <taxon>Erythrobacteraceae</taxon>
        <taxon>Aurantiacibacter</taxon>
    </lineage>
</organism>
<dbReference type="Proteomes" id="UP000053070">
    <property type="component" value="Unassembled WGS sequence"/>
</dbReference>
<accession>A0A0G9MLX0</accession>
<dbReference type="InterPro" id="IPR023393">
    <property type="entry name" value="START-like_dom_sf"/>
</dbReference>
<dbReference type="RefSeq" id="WP_047007077.1">
    <property type="nucleotide sequence ID" value="NZ_CP018097.1"/>
</dbReference>
<dbReference type="OrthoDB" id="315686at2"/>
<proteinExistence type="predicted"/>